<dbReference type="GO" id="GO:0004497">
    <property type="term" value="F:monooxygenase activity"/>
    <property type="evidence" value="ECO:0007669"/>
    <property type="project" value="UniProtKB-KW"/>
</dbReference>
<keyword evidence="3 4" id="KW-0408">Iron</keyword>
<dbReference type="InterPro" id="IPR001128">
    <property type="entry name" value="Cyt_P450"/>
</dbReference>
<dbReference type="PRINTS" id="PR00463">
    <property type="entry name" value="EP450I"/>
</dbReference>
<dbReference type="PANTHER" id="PTHR47955:SF15">
    <property type="entry name" value="CYTOCHROME P450 71A2-LIKE"/>
    <property type="match status" value="1"/>
</dbReference>
<dbReference type="EMBL" id="VEPZ02001719">
    <property type="protein sequence ID" value="KAE8661738.1"/>
    <property type="molecule type" value="Genomic_DNA"/>
</dbReference>
<dbReference type="Gene3D" id="1.10.630.10">
    <property type="entry name" value="Cytochrome P450"/>
    <property type="match status" value="1"/>
</dbReference>
<evidence type="ECO:0000313" key="7">
    <source>
        <dbReference type="Proteomes" id="UP000436088"/>
    </source>
</evidence>
<dbReference type="PROSITE" id="PS00086">
    <property type="entry name" value="CYTOCHROME_P450"/>
    <property type="match status" value="1"/>
</dbReference>
<gene>
    <name evidence="6" type="ORF">F3Y22_tig00113724pilonHSYRG00126</name>
</gene>
<dbReference type="GO" id="GO:0016705">
    <property type="term" value="F:oxidoreductase activity, acting on paired donors, with incorporation or reduction of molecular oxygen"/>
    <property type="evidence" value="ECO:0007669"/>
    <property type="project" value="InterPro"/>
</dbReference>
<keyword evidence="5" id="KW-0503">Monooxygenase</keyword>
<dbReference type="InterPro" id="IPR036396">
    <property type="entry name" value="Cyt_P450_sf"/>
</dbReference>
<keyword evidence="2 4" id="KW-0479">Metal-binding</keyword>
<name>A0A6A2WNI3_HIBSY</name>
<evidence type="ECO:0000256" key="3">
    <source>
        <dbReference type="ARBA" id="ARBA00023004"/>
    </source>
</evidence>
<comment type="cofactor">
    <cofactor evidence="4">
        <name>heme</name>
        <dbReference type="ChEBI" id="CHEBI:30413"/>
    </cofactor>
</comment>
<keyword evidence="7" id="KW-1185">Reference proteome</keyword>
<feature type="binding site" description="axial binding residue" evidence="4">
    <location>
        <position position="319"/>
    </location>
    <ligand>
        <name>heme</name>
        <dbReference type="ChEBI" id="CHEBI:30413"/>
    </ligand>
    <ligandPart>
        <name>Fe</name>
        <dbReference type="ChEBI" id="CHEBI:18248"/>
    </ligandPart>
</feature>
<evidence type="ECO:0000256" key="4">
    <source>
        <dbReference type="PIRSR" id="PIRSR602401-1"/>
    </source>
</evidence>
<sequence>MFLIKPQAAVIPESGLHAPSVFSSHIPSGGFEHFTQRGLPSNRRVQSYRGIREEETALAMEDITRSCSSGLPVNLSELFSATTNNVVSRIALGRKYSEDTNKFKKLLSDFSELLGTSNVGDYLAWLAWVSHVNGFNDKADKGAKAFDEFLDGVIEERINRRNKHVNYQNDLVDILLEVQKENTVGLPIDRTSIKALILDMFAAGTHTTYLALEWKMTELLRHPKVMKEVKNEARKVSGGKSSISEDDLHNMHYLKAVIKELSVYILHFRCCFQQYQQKTDPSSWEKPEEFLPDRFLNNSIDFKGQHFELIPFGSGRRICPGILFAMQISELFLANLVHKFDWSLPGGSNDKELDMTESVGITSSKKSPRIATTNQCSVYCENVYAM</sequence>
<evidence type="ECO:0000256" key="5">
    <source>
        <dbReference type="RuleBase" id="RU000461"/>
    </source>
</evidence>
<dbReference type="GO" id="GO:0020037">
    <property type="term" value="F:heme binding"/>
    <property type="evidence" value="ECO:0007669"/>
    <property type="project" value="InterPro"/>
</dbReference>
<dbReference type="Pfam" id="PF00067">
    <property type="entry name" value="p450"/>
    <property type="match status" value="2"/>
</dbReference>
<evidence type="ECO:0000256" key="2">
    <source>
        <dbReference type="ARBA" id="ARBA00022723"/>
    </source>
</evidence>
<dbReference type="GO" id="GO:0005506">
    <property type="term" value="F:iron ion binding"/>
    <property type="evidence" value="ECO:0007669"/>
    <property type="project" value="InterPro"/>
</dbReference>
<dbReference type="SUPFAM" id="SSF48264">
    <property type="entry name" value="Cytochrome P450"/>
    <property type="match status" value="1"/>
</dbReference>
<keyword evidence="4 5" id="KW-0349">Heme</keyword>
<comment type="caution">
    <text evidence="6">The sequence shown here is derived from an EMBL/GenBank/DDBJ whole genome shotgun (WGS) entry which is preliminary data.</text>
</comment>
<reference evidence="6" key="1">
    <citation type="submission" date="2019-09" db="EMBL/GenBank/DDBJ databases">
        <title>Draft genome information of white flower Hibiscus syriacus.</title>
        <authorList>
            <person name="Kim Y.-M."/>
        </authorList>
    </citation>
    <scope>NUCLEOTIDE SEQUENCE [LARGE SCALE GENOMIC DNA]</scope>
    <source>
        <strain evidence="6">YM2019G1</strain>
    </source>
</reference>
<dbReference type="AlphaFoldDB" id="A0A6A2WNI3"/>
<dbReference type="PANTHER" id="PTHR47955">
    <property type="entry name" value="CYTOCHROME P450 FAMILY 71 PROTEIN"/>
    <property type="match status" value="1"/>
</dbReference>
<accession>A0A6A2WNI3</accession>
<dbReference type="InterPro" id="IPR002401">
    <property type="entry name" value="Cyt_P450_E_grp-I"/>
</dbReference>
<dbReference type="Proteomes" id="UP000436088">
    <property type="component" value="Unassembled WGS sequence"/>
</dbReference>
<proteinExistence type="inferred from homology"/>
<evidence type="ECO:0000256" key="1">
    <source>
        <dbReference type="ARBA" id="ARBA00010617"/>
    </source>
</evidence>
<protein>
    <submittedName>
        <fullName evidence="6">Cytochrome P450</fullName>
    </submittedName>
</protein>
<comment type="similarity">
    <text evidence="1 5">Belongs to the cytochrome P450 family.</text>
</comment>
<evidence type="ECO:0000313" key="6">
    <source>
        <dbReference type="EMBL" id="KAE8661738.1"/>
    </source>
</evidence>
<keyword evidence="5" id="KW-0560">Oxidoreductase</keyword>
<organism evidence="6 7">
    <name type="scientific">Hibiscus syriacus</name>
    <name type="common">Rose of Sharon</name>
    <dbReference type="NCBI Taxonomy" id="106335"/>
    <lineage>
        <taxon>Eukaryota</taxon>
        <taxon>Viridiplantae</taxon>
        <taxon>Streptophyta</taxon>
        <taxon>Embryophyta</taxon>
        <taxon>Tracheophyta</taxon>
        <taxon>Spermatophyta</taxon>
        <taxon>Magnoliopsida</taxon>
        <taxon>eudicotyledons</taxon>
        <taxon>Gunneridae</taxon>
        <taxon>Pentapetalae</taxon>
        <taxon>rosids</taxon>
        <taxon>malvids</taxon>
        <taxon>Malvales</taxon>
        <taxon>Malvaceae</taxon>
        <taxon>Malvoideae</taxon>
        <taxon>Hibiscus</taxon>
    </lineage>
</organism>
<dbReference type="InterPro" id="IPR017972">
    <property type="entry name" value="Cyt_P450_CS"/>
</dbReference>